<reference evidence="2" key="1">
    <citation type="submission" date="2020-01" db="EMBL/GenBank/DDBJ databases">
        <title>Genome sequence of Kobresia littledalei, the first chromosome-level genome in the family Cyperaceae.</title>
        <authorList>
            <person name="Qu G."/>
        </authorList>
    </citation>
    <scope>NUCLEOTIDE SEQUENCE</scope>
    <source>
        <strain evidence="2">C.B.Clarke</strain>
        <tissue evidence="2">Leaf</tissue>
    </source>
</reference>
<dbReference type="Proteomes" id="UP000623129">
    <property type="component" value="Unassembled WGS sequence"/>
</dbReference>
<keyword evidence="3" id="KW-1185">Reference proteome</keyword>
<gene>
    <name evidence="2" type="ORF">FCM35_KLT12316</name>
</gene>
<dbReference type="AlphaFoldDB" id="A0A833QG17"/>
<protein>
    <submittedName>
        <fullName evidence="2">Uncharacterized protein</fullName>
    </submittedName>
</protein>
<sequence length="123" mass="13436">MKRRYKFHDPSSDAVHEVPSSSRAPYQVRRILPTSSLGITSSAQNLIGNRMVIPDTYSYDFPNNPSLAPSLSTLNAADSRAHAKGCKLCFQSLLDLSSPNRTQMPQIPSPDSLDESVLKAAFG</sequence>
<name>A0A833QG17_9POAL</name>
<organism evidence="2 3">
    <name type="scientific">Carex littledalei</name>
    <dbReference type="NCBI Taxonomy" id="544730"/>
    <lineage>
        <taxon>Eukaryota</taxon>
        <taxon>Viridiplantae</taxon>
        <taxon>Streptophyta</taxon>
        <taxon>Embryophyta</taxon>
        <taxon>Tracheophyta</taxon>
        <taxon>Spermatophyta</taxon>
        <taxon>Magnoliopsida</taxon>
        <taxon>Liliopsida</taxon>
        <taxon>Poales</taxon>
        <taxon>Cyperaceae</taxon>
        <taxon>Cyperoideae</taxon>
        <taxon>Cariceae</taxon>
        <taxon>Carex</taxon>
        <taxon>Carex subgen. Euthyceras</taxon>
    </lineage>
</organism>
<comment type="caution">
    <text evidence="2">The sequence shown here is derived from an EMBL/GenBank/DDBJ whole genome shotgun (WGS) entry which is preliminary data.</text>
</comment>
<proteinExistence type="predicted"/>
<evidence type="ECO:0000313" key="3">
    <source>
        <dbReference type="Proteomes" id="UP000623129"/>
    </source>
</evidence>
<evidence type="ECO:0000313" key="2">
    <source>
        <dbReference type="EMBL" id="KAF3323585.1"/>
    </source>
</evidence>
<accession>A0A833QG17</accession>
<evidence type="ECO:0000256" key="1">
    <source>
        <dbReference type="SAM" id="MobiDB-lite"/>
    </source>
</evidence>
<dbReference type="EMBL" id="SWLB01000023">
    <property type="protein sequence ID" value="KAF3323585.1"/>
    <property type="molecule type" value="Genomic_DNA"/>
</dbReference>
<feature type="region of interest" description="Disordered" evidence="1">
    <location>
        <begin position="1"/>
        <end position="24"/>
    </location>
</feature>
<feature type="compositionally biased region" description="Basic and acidic residues" evidence="1">
    <location>
        <begin position="7"/>
        <end position="16"/>
    </location>
</feature>